<keyword evidence="1" id="KW-0808">Transferase</keyword>
<organism evidence="1">
    <name type="scientific">Rhizophora mucronata</name>
    <name type="common">Asiatic mangrove</name>
    <dbReference type="NCBI Taxonomy" id="61149"/>
    <lineage>
        <taxon>Eukaryota</taxon>
        <taxon>Viridiplantae</taxon>
        <taxon>Streptophyta</taxon>
        <taxon>Embryophyta</taxon>
        <taxon>Tracheophyta</taxon>
        <taxon>Spermatophyta</taxon>
        <taxon>Magnoliopsida</taxon>
        <taxon>eudicotyledons</taxon>
        <taxon>Gunneridae</taxon>
        <taxon>Pentapetalae</taxon>
        <taxon>rosids</taxon>
        <taxon>fabids</taxon>
        <taxon>Malpighiales</taxon>
        <taxon>Rhizophoraceae</taxon>
        <taxon>Rhizophora</taxon>
    </lineage>
</organism>
<proteinExistence type="predicted"/>
<sequence>MIGNLSSTFGSINLKRRILDIKIQELNRTSRTHRVHRLMLQNNQSI</sequence>
<reference evidence="1" key="1">
    <citation type="submission" date="2018-02" db="EMBL/GenBank/DDBJ databases">
        <title>Rhizophora mucronata_Transcriptome.</title>
        <authorList>
            <person name="Meera S.P."/>
            <person name="Sreeshan A."/>
            <person name="Augustine A."/>
        </authorList>
    </citation>
    <scope>NUCLEOTIDE SEQUENCE</scope>
    <source>
        <tissue evidence="1">Leaf</tissue>
    </source>
</reference>
<dbReference type="EMBL" id="GGEC01029860">
    <property type="protein sequence ID" value="MBX10344.1"/>
    <property type="molecule type" value="Transcribed_RNA"/>
</dbReference>
<dbReference type="GO" id="GO:0016740">
    <property type="term" value="F:transferase activity"/>
    <property type="evidence" value="ECO:0007669"/>
    <property type="project" value="UniProtKB-KW"/>
</dbReference>
<accession>A0A2P2KXA3</accession>
<evidence type="ECO:0000313" key="1">
    <source>
        <dbReference type="EMBL" id="MBX10344.1"/>
    </source>
</evidence>
<dbReference type="AlphaFoldDB" id="A0A2P2KXA3"/>
<name>A0A2P2KXA3_RHIMU</name>
<protein>
    <submittedName>
        <fullName evidence="1">Plastidial lipoyltransferase 2-like</fullName>
    </submittedName>
</protein>